<organism evidence="2 3">
    <name type="scientific">Phytophthora rubi</name>
    <dbReference type="NCBI Taxonomy" id="129364"/>
    <lineage>
        <taxon>Eukaryota</taxon>
        <taxon>Sar</taxon>
        <taxon>Stramenopiles</taxon>
        <taxon>Oomycota</taxon>
        <taxon>Peronosporomycetes</taxon>
        <taxon>Peronosporales</taxon>
        <taxon>Peronosporaceae</taxon>
        <taxon>Phytophthora</taxon>
    </lineage>
</organism>
<dbReference type="AlphaFoldDB" id="A0A6A3I0C8"/>
<feature type="region of interest" description="Disordered" evidence="1">
    <location>
        <begin position="73"/>
        <end position="121"/>
    </location>
</feature>
<accession>A0A6A3I0C8</accession>
<proteinExistence type="predicted"/>
<dbReference type="Proteomes" id="UP000435112">
    <property type="component" value="Unassembled WGS sequence"/>
</dbReference>
<name>A0A6A3I0C8_9STRA</name>
<sequence>MVAPTPKAPRHTLSEKERLPCREALLSERHERRIRRAGHKDREEDSQTHHAGHGDCRVEASAETALRTITAEAKDTAAQVASDVNETADDEAVEIPTTGQQKTTGKQTDGDSPSSQPRSLHVLEDAEAVINGMLVTIEGDKAAATPNQVSVAHGKTASSKRKRRSQMKGTVSVAVAFCMKMRLKPSPLDGAAAEAQAEPTPTPDCVIDGDPNFMEGGAEECTGLNSDENLELCEDPEDQDEDRTDSWVGDWDIGAITDEDPKEEHDELPDTL</sequence>
<dbReference type="EMBL" id="QXFU01003666">
    <property type="protein sequence ID" value="KAE8973623.1"/>
    <property type="molecule type" value="Genomic_DNA"/>
</dbReference>
<evidence type="ECO:0000313" key="3">
    <source>
        <dbReference type="Proteomes" id="UP000435112"/>
    </source>
</evidence>
<feature type="compositionally biased region" description="Basic and acidic residues" evidence="1">
    <location>
        <begin position="40"/>
        <end position="59"/>
    </location>
</feature>
<gene>
    <name evidence="2" type="ORF">PR002_g26149</name>
</gene>
<comment type="caution">
    <text evidence="2">The sequence shown here is derived from an EMBL/GenBank/DDBJ whole genome shotgun (WGS) entry which is preliminary data.</text>
</comment>
<evidence type="ECO:0000313" key="2">
    <source>
        <dbReference type="EMBL" id="KAE8973623.1"/>
    </source>
</evidence>
<evidence type="ECO:0000256" key="1">
    <source>
        <dbReference type="SAM" id="MobiDB-lite"/>
    </source>
</evidence>
<feature type="region of interest" description="Disordered" evidence="1">
    <location>
        <begin position="142"/>
        <end position="168"/>
    </location>
</feature>
<feature type="compositionally biased region" description="Low complexity" evidence="1">
    <location>
        <begin position="97"/>
        <end position="111"/>
    </location>
</feature>
<feature type="region of interest" description="Disordered" evidence="1">
    <location>
        <begin position="189"/>
        <end position="272"/>
    </location>
</feature>
<reference evidence="2 3" key="1">
    <citation type="submission" date="2018-09" db="EMBL/GenBank/DDBJ databases">
        <title>Genomic investigation of the strawberry pathogen Phytophthora fragariae indicates pathogenicity is determined by transcriptional variation in three key races.</title>
        <authorList>
            <person name="Adams T.M."/>
            <person name="Armitage A.D."/>
            <person name="Sobczyk M.K."/>
            <person name="Bates H.J."/>
            <person name="Dunwell J.M."/>
            <person name="Nellist C.F."/>
            <person name="Harrison R.J."/>
        </authorList>
    </citation>
    <scope>NUCLEOTIDE SEQUENCE [LARGE SCALE GENOMIC DNA]</scope>
    <source>
        <strain evidence="2 3">SCRP324</strain>
    </source>
</reference>
<protein>
    <submittedName>
        <fullName evidence="2">Uncharacterized protein</fullName>
    </submittedName>
</protein>
<dbReference type="OrthoDB" id="10382286at2759"/>
<feature type="region of interest" description="Disordered" evidence="1">
    <location>
        <begin position="1"/>
        <end position="59"/>
    </location>
</feature>
<feature type="compositionally biased region" description="Acidic residues" evidence="1">
    <location>
        <begin position="257"/>
        <end position="272"/>
    </location>
</feature>
<feature type="compositionally biased region" description="Basic and acidic residues" evidence="1">
    <location>
        <begin position="12"/>
        <end position="31"/>
    </location>
</feature>
<feature type="compositionally biased region" description="Acidic residues" evidence="1">
    <location>
        <begin position="228"/>
        <end position="243"/>
    </location>
</feature>